<evidence type="ECO:0000313" key="2">
    <source>
        <dbReference type="Proteomes" id="UP000183015"/>
    </source>
</evidence>
<accession>A0A1H8BCT1</accession>
<dbReference type="OrthoDB" id="5198641at2"/>
<gene>
    <name evidence="1" type="ORF">SAMN05414137_16013</name>
</gene>
<evidence type="ECO:0000313" key="1">
    <source>
        <dbReference type="EMBL" id="SEM79914.1"/>
    </source>
</evidence>
<dbReference type="STRING" id="235985.SAMN05414137_16013"/>
<dbReference type="EMBL" id="FOAZ01000060">
    <property type="protein sequence ID" value="SEM79914.1"/>
    <property type="molecule type" value="Genomic_DNA"/>
</dbReference>
<organism evidence="1 2">
    <name type="scientific">Streptacidiphilus jiangxiensis</name>
    <dbReference type="NCBI Taxonomy" id="235985"/>
    <lineage>
        <taxon>Bacteria</taxon>
        <taxon>Bacillati</taxon>
        <taxon>Actinomycetota</taxon>
        <taxon>Actinomycetes</taxon>
        <taxon>Kitasatosporales</taxon>
        <taxon>Streptomycetaceae</taxon>
        <taxon>Streptacidiphilus</taxon>
    </lineage>
</organism>
<reference evidence="2" key="1">
    <citation type="submission" date="2016-10" db="EMBL/GenBank/DDBJ databases">
        <authorList>
            <person name="Varghese N."/>
        </authorList>
    </citation>
    <scope>NUCLEOTIDE SEQUENCE [LARGE SCALE GENOMIC DNA]</scope>
    <source>
        <strain evidence="2">DSM 45096 / BCRC 16803 / CGMCC 4.1857 / CIP 109030 / JCM 12277 / KCTC 19219 / NBRC 100920 / 33214</strain>
    </source>
</reference>
<dbReference type="Proteomes" id="UP000183015">
    <property type="component" value="Unassembled WGS sequence"/>
</dbReference>
<sequence>MEGAQQRALTDDELRDMRAVVDYSWAAEQRDFEEQDEDGRQNHIFNSLVVLDALLRDLVQ</sequence>
<keyword evidence="2" id="KW-1185">Reference proteome</keyword>
<dbReference type="AlphaFoldDB" id="A0A1H8BCT1"/>
<protein>
    <submittedName>
        <fullName evidence="1">Uncharacterized protein</fullName>
    </submittedName>
</protein>
<dbReference type="RefSeq" id="WP_042449457.1">
    <property type="nucleotide sequence ID" value="NZ_BBPN01000016.1"/>
</dbReference>
<name>A0A1H8BCT1_STRJI</name>
<proteinExistence type="predicted"/>